<keyword evidence="1" id="KW-0472">Membrane</keyword>
<dbReference type="PANTHER" id="PTHR35688">
    <property type="entry name" value="NAD(P)-LINKED OXIDOREDUCTASE SUPERFAMILY PROTEIN"/>
    <property type="match status" value="1"/>
</dbReference>
<dbReference type="EMBL" id="JAQMWT010000488">
    <property type="protein sequence ID" value="KAJ8600651.1"/>
    <property type="molecule type" value="Genomic_DNA"/>
</dbReference>
<proteinExistence type="predicted"/>
<organism evidence="3 4">
    <name type="scientific">Chrysophaeum taylorii</name>
    <dbReference type="NCBI Taxonomy" id="2483200"/>
    <lineage>
        <taxon>Eukaryota</taxon>
        <taxon>Sar</taxon>
        <taxon>Stramenopiles</taxon>
        <taxon>Ochrophyta</taxon>
        <taxon>Pelagophyceae</taxon>
        <taxon>Pelagomonadales</taxon>
        <taxon>Pelagomonadaceae</taxon>
        <taxon>Chrysophaeum</taxon>
    </lineage>
</organism>
<gene>
    <name evidence="3" type="ORF">CTAYLR_006932</name>
</gene>
<sequence length="188" mass="20582">MIALALVVGCRALVAPLGVPVRHRPLMMARGRLLDELSKLDDDAGGDDEPPVVPALKETLEAETLFFEGPPSWTELVLPTFAILTVIGIIPFMAAVARQVWVRYKITSRRISVQSGIGGNDLTEIIYPDIVGLKYVFRSGGDVGDMVVELKDGAKLEMRHLGPDFPNIYKYILAKVSQEAQDNSFAMS</sequence>
<feature type="transmembrane region" description="Helical" evidence="1">
    <location>
        <begin position="76"/>
        <end position="101"/>
    </location>
</feature>
<keyword evidence="1" id="KW-1133">Transmembrane helix</keyword>
<dbReference type="PANTHER" id="PTHR35688:SF2">
    <property type="entry name" value="NAD(P)-LINKED OXIDOREDUCTASE SUPERFAMILY PROTEIN"/>
    <property type="match status" value="1"/>
</dbReference>
<feature type="domain" description="YdbS-like PH" evidence="2">
    <location>
        <begin position="102"/>
        <end position="161"/>
    </location>
</feature>
<name>A0AAD7U9B9_9STRA</name>
<dbReference type="InterPro" id="IPR005182">
    <property type="entry name" value="YdbS-like_PH"/>
</dbReference>
<comment type="caution">
    <text evidence="3">The sequence shown here is derived from an EMBL/GenBank/DDBJ whole genome shotgun (WGS) entry which is preliminary data.</text>
</comment>
<dbReference type="Proteomes" id="UP001230188">
    <property type="component" value="Unassembled WGS sequence"/>
</dbReference>
<keyword evidence="4" id="KW-1185">Reference proteome</keyword>
<evidence type="ECO:0000313" key="4">
    <source>
        <dbReference type="Proteomes" id="UP001230188"/>
    </source>
</evidence>
<accession>A0AAD7U9B9</accession>
<protein>
    <recommendedName>
        <fullName evidence="2">YdbS-like PH domain-containing protein</fullName>
    </recommendedName>
</protein>
<reference evidence="3" key="1">
    <citation type="submission" date="2023-01" db="EMBL/GenBank/DDBJ databases">
        <title>Metagenome sequencing of chrysophaentin producing Chrysophaeum taylorii.</title>
        <authorList>
            <person name="Davison J."/>
            <person name="Bewley C."/>
        </authorList>
    </citation>
    <scope>NUCLEOTIDE SEQUENCE</scope>
    <source>
        <strain evidence="3">NIES-1699</strain>
    </source>
</reference>
<dbReference type="AlphaFoldDB" id="A0AAD7U9B9"/>
<evidence type="ECO:0000259" key="2">
    <source>
        <dbReference type="Pfam" id="PF03703"/>
    </source>
</evidence>
<evidence type="ECO:0000313" key="3">
    <source>
        <dbReference type="EMBL" id="KAJ8600651.1"/>
    </source>
</evidence>
<keyword evidence="1" id="KW-0812">Transmembrane</keyword>
<dbReference type="Pfam" id="PF03703">
    <property type="entry name" value="bPH_2"/>
    <property type="match status" value="1"/>
</dbReference>
<evidence type="ECO:0000256" key="1">
    <source>
        <dbReference type="SAM" id="Phobius"/>
    </source>
</evidence>